<evidence type="ECO:0000259" key="15">
    <source>
        <dbReference type="SMART" id="SM00891"/>
    </source>
</evidence>
<evidence type="ECO:0000256" key="8">
    <source>
        <dbReference type="ARBA" id="ARBA00022801"/>
    </source>
</evidence>
<comment type="cofactor">
    <cofactor evidence="1">
        <name>Mg(2+)</name>
        <dbReference type="ChEBI" id="CHEBI:18420"/>
    </cofactor>
</comment>
<dbReference type="PANTHER" id="PTHR21077">
    <property type="entry name" value="EME1 PROTEIN"/>
    <property type="match status" value="1"/>
</dbReference>
<keyword evidence="10" id="KW-0233">DNA recombination</keyword>
<dbReference type="GO" id="GO:0000712">
    <property type="term" value="P:resolution of meiotic recombination intermediates"/>
    <property type="evidence" value="ECO:0007669"/>
    <property type="project" value="TreeGrafter"/>
</dbReference>
<gene>
    <name evidence="16" type="ORF">QBC36DRAFT_228149</name>
</gene>
<evidence type="ECO:0000256" key="4">
    <source>
        <dbReference type="ARBA" id="ARBA00022722"/>
    </source>
</evidence>
<keyword evidence="6 16" id="KW-0255">Endonuclease</keyword>
<keyword evidence="17" id="KW-1185">Reference proteome</keyword>
<accession>A0AAN6WGQ7</accession>
<feature type="region of interest" description="Disordered" evidence="14">
    <location>
        <begin position="1"/>
        <end position="40"/>
    </location>
</feature>
<evidence type="ECO:0000256" key="10">
    <source>
        <dbReference type="ARBA" id="ARBA00023172"/>
    </source>
</evidence>
<evidence type="ECO:0000256" key="11">
    <source>
        <dbReference type="ARBA" id="ARBA00023204"/>
    </source>
</evidence>
<dbReference type="Pfam" id="PF02732">
    <property type="entry name" value="ERCC4"/>
    <property type="match status" value="1"/>
</dbReference>
<dbReference type="AlphaFoldDB" id="A0AAN6WGQ7"/>
<comment type="subcellular location">
    <subcellularLocation>
        <location evidence="2">Nucleus</location>
    </subcellularLocation>
</comment>
<keyword evidence="13" id="KW-0469">Meiosis</keyword>
<dbReference type="InterPro" id="IPR047521">
    <property type="entry name" value="XPF_nuclease_EME1_ascomycetes"/>
</dbReference>
<feature type="domain" description="ERCC4" evidence="15">
    <location>
        <begin position="396"/>
        <end position="661"/>
    </location>
</feature>
<proteinExistence type="inferred from homology"/>
<dbReference type="EMBL" id="MU866090">
    <property type="protein sequence ID" value="KAK4181145.1"/>
    <property type="molecule type" value="Genomic_DNA"/>
</dbReference>
<evidence type="ECO:0000256" key="2">
    <source>
        <dbReference type="ARBA" id="ARBA00004123"/>
    </source>
</evidence>
<protein>
    <submittedName>
        <fullName evidence="16">Crossover junction endonuclease EME1</fullName>
    </submittedName>
</protein>
<feature type="compositionally biased region" description="Low complexity" evidence="14">
    <location>
        <begin position="231"/>
        <end position="241"/>
    </location>
</feature>
<keyword evidence="12" id="KW-0539">Nucleus</keyword>
<evidence type="ECO:0000256" key="3">
    <source>
        <dbReference type="ARBA" id="ARBA00005313"/>
    </source>
</evidence>
<evidence type="ECO:0000256" key="1">
    <source>
        <dbReference type="ARBA" id="ARBA00001946"/>
    </source>
</evidence>
<keyword evidence="8" id="KW-0378">Hydrolase</keyword>
<evidence type="ECO:0000256" key="14">
    <source>
        <dbReference type="SAM" id="MobiDB-lite"/>
    </source>
</evidence>
<evidence type="ECO:0000313" key="16">
    <source>
        <dbReference type="EMBL" id="KAK4181145.1"/>
    </source>
</evidence>
<name>A0AAN6WGQ7_9PEZI</name>
<dbReference type="Proteomes" id="UP001302321">
    <property type="component" value="Unassembled WGS sequence"/>
</dbReference>
<feature type="region of interest" description="Disordered" evidence="14">
    <location>
        <begin position="527"/>
        <end position="549"/>
    </location>
</feature>
<dbReference type="GO" id="GO:0031297">
    <property type="term" value="P:replication fork processing"/>
    <property type="evidence" value="ECO:0007669"/>
    <property type="project" value="TreeGrafter"/>
</dbReference>
<evidence type="ECO:0000256" key="6">
    <source>
        <dbReference type="ARBA" id="ARBA00022759"/>
    </source>
</evidence>
<comment type="similarity">
    <text evidence="3">Belongs to the EME1/MMS4 family.</text>
</comment>
<feature type="compositionally biased region" description="Polar residues" evidence="14">
    <location>
        <begin position="213"/>
        <end position="225"/>
    </location>
</feature>
<feature type="compositionally biased region" description="Polar residues" evidence="14">
    <location>
        <begin position="107"/>
        <end position="116"/>
    </location>
</feature>
<dbReference type="GO" id="GO:0048476">
    <property type="term" value="C:Holliday junction resolvase complex"/>
    <property type="evidence" value="ECO:0007669"/>
    <property type="project" value="InterPro"/>
</dbReference>
<evidence type="ECO:0000256" key="9">
    <source>
        <dbReference type="ARBA" id="ARBA00022842"/>
    </source>
</evidence>
<feature type="compositionally biased region" description="Basic residues" evidence="14">
    <location>
        <begin position="120"/>
        <end position="135"/>
    </location>
</feature>
<dbReference type="Gene3D" id="3.40.50.10130">
    <property type="match status" value="1"/>
</dbReference>
<dbReference type="InterPro" id="IPR033310">
    <property type="entry name" value="Mms4/EME1/EME2"/>
</dbReference>
<dbReference type="CDD" id="cd20085">
    <property type="entry name" value="XPF_nuclease_Mms4"/>
    <property type="match status" value="1"/>
</dbReference>
<dbReference type="GO" id="GO:0005634">
    <property type="term" value="C:nucleus"/>
    <property type="evidence" value="ECO:0007669"/>
    <property type="project" value="UniProtKB-SubCell"/>
</dbReference>
<evidence type="ECO:0000256" key="13">
    <source>
        <dbReference type="ARBA" id="ARBA00023254"/>
    </source>
</evidence>
<dbReference type="GO" id="GO:0003677">
    <property type="term" value="F:DNA binding"/>
    <property type="evidence" value="ECO:0007669"/>
    <property type="project" value="InterPro"/>
</dbReference>
<dbReference type="InterPro" id="IPR042530">
    <property type="entry name" value="EME1/EME2_C"/>
</dbReference>
<dbReference type="SMART" id="SM00891">
    <property type="entry name" value="ERCC4"/>
    <property type="match status" value="1"/>
</dbReference>
<evidence type="ECO:0000256" key="7">
    <source>
        <dbReference type="ARBA" id="ARBA00022763"/>
    </source>
</evidence>
<feature type="region of interest" description="Disordered" evidence="14">
    <location>
        <begin position="70"/>
        <end position="259"/>
    </location>
</feature>
<feature type="compositionally biased region" description="Basic and acidic residues" evidence="14">
    <location>
        <begin position="354"/>
        <end position="373"/>
    </location>
</feature>
<dbReference type="GO" id="GO:0046872">
    <property type="term" value="F:metal ion binding"/>
    <property type="evidence" value="ECO:0007669"/>
    <property type="project" value="UniProtKB-KW"/>
</dbReference>
<keyword evidence="7" id="KW-0227">DNA damage</keyword>
<evidence type="ECO:0000313" key="17">
    <source>
        <dbReference type="Proteomes" id="UP001302321"/>
    </source>
</evidence>
<evidence type="ECO:0000256" key="12">
    <source>
        <dbReference type="ARBA" id="ARBA00023242"/>
    </source>
</evidence>
<feature type="region of interest" description="Disordered" evidence="14">
    <location>
        <begin position="349"/>
        <end position="373"/>
    </location>
</feature>
<evidence type="ECO:0000256" key="5">
    <source>
        <dbReference type="ARBA" id="ARBA00022723"/>
    </source>
</evidence>
<keyword evidence="9" id="KW-0460">Magnesium</keyword>
<dbReference type="Gene3D" id="1.10.150.670">
    <property type="entry name" value="Crossover junction endonuclease EME1, DNA-binding domain"/>
    <property type="match status" value="1"/>
</dbReference>
<dbReference type="InterPro" id="IPR006166">
    <property type="entry name" value="ERCC4_domain"/>
</dbReference>
<dbReference type="GO" id="GO:0008821">
    <property type="term" value="F:crossover junction DNA endonuclease activity"/>
    <property type="evidence" value="ECO:0007669"/>
    <property type="project" value="TreeGrafter"/>
</dbReference>
<sequence>MAEIIDLLSSSPPRPPTARQPSLPVAGTKRPPPTEKLPVLDDALFVSDDESYSNPTVRTGWTWKGLAAEVPASKKRRISTADSIISSPERKSPSLAAFIPPPFAQPRDQQWSNSTPKGVRNVRGKLYRPNGKRYRHGLDDSEDELDDDPFKSPSPKGREIAPTRRNLGQPQAVLDLSDEELFVSETPRDKGKQPMSAVPKRNIMADDVILSSPALTQRPKNTFNKTADWDPISSSAPIPASDTGNTLEPARSFRKTQSEVITLDEFDEAMDDVESDMDDLPDIMDLANSEPKVRSGSTSARPTPVSRFWNKRFTTGVLSANAVGLPDEQRTRERMKLPAEKAAEKAAKAASLAAERERKRLEREAAKESKDLERKRAAALTEVNKLRTDKKVSTPEMIVDLPVGLNPTIRIQAEELLKDLSVQVQSSRSPVDNVVRWKRKVDAEYNPSLSIWEPVPFRIDTEKYAMAIMPAAQFVELFLFPSTPDLDSHVSSMKASFPGYTLIYLIEGLQPFLRKNKFARNRQFASAVRDGLEPNQPPPRNRPANNNTPKIIDEDLVEQSLLSLQLVHSALIHHTNAPIETSQQIAVITQHISTAPYRRLRDATNDTQAGFCMDSGQVRTGTEPRDIYVRMLQEIGRVTKPIAFGIAEEYESISQVKKAMEEHGPRILENVKKGTNKDGGFSDRTVGQAISKRVHKILLGRDGGSSDI</sequence>
<dbReference type="GO" id="GO:0006302">
    <property type="term" value="P:double-strand break repair"/>
    <property type="evidence" value="ECO:0007669"/>
    <property type="project" value="TreeGrafter"/>
</dbReference>
<organism evidence="16 17">
    <name type="scientific">Triangularia setosa</name>
    <dbReference type="NCBI Taxonomy" id="2587417"/>
    <lineage>
        <taxon>Eukaryota</taxon>
        <taxon>Fungi</taxon>
        <taxon>Dikarya</taxon>
        <taxon>Ascomycota</taxon>
        <taxon>Pezizomycotina</taxon>
        <taxon>Sordariomycetes</taxon>
        <taxon>Sordariomycetidae</taxon>
        <taxon>Sordariales</taxon>
        <taxon>Podosporaceae</taxon>
        <taxon>Triangularia</taxon>
    </lineage>
</organism>
<keyword evidence="5" id="KW-0479">Metal-binding</keyword>
<keyword evidence="11" id="KW-0234">DNA repair</keyword>
<keyword evidence="4" id="KW-0540">Nuclease</keyword>
<reference evidence="16" key="1">
    <citation type="journal article" date="2023" name="Mol. Phylogenet. Evol.">
        <title>Genome-scale phylogeny and comparative genomics of the fungal order Sordariales.</title>
        <authorList>
            <person name="Hensen N."/>
            <person name="Bonometti L."/>
            <person name="Westerberg I."/>
            <person name="Brannstrom I.O."/>
            <person name="Guillou S."/>
            <person name="Cros-Aarteil S."/>
            <person name="Calhoun S."/>
            <person name="Haridas S."/>
            <person name="Kuo A."/>
            <person name="Mondo S."/>
            <person name="Pangilinan J."/>
            <person name="Riley R."/>
            <person name="LaButti K."/>
            <person name="Andreopoulos B."/>
            <person name="Lipzen A."/>
            <person name="Chen C."/>
            <person name="Yan M."/>
            <person name="Daum C."/>
            <person name="Ng V."/>
            <person name="Clum A."/>
            <person name="Steindorff A."/>
            <person name="Ohm R.A."/>
            <person name="Martin F."/>
            <person name="Silar P."/>
            <person name="Natvig D.O."/>
            <person name="Lalanne C."/>
            <person name="Gautier V."/>
            <person name="Ament-Velasquez S.L."/>
            <person name="Kruys A."/>
            <person name="Hutchinson M.I."/>
            <person name="Powell A.J."/>
            <person name="Barry K."/>
            <person name="Miller A.N."/>
            <person name="Grigoriev I.V."/>
            <person name="Debuchy R."/>
            <person name="Gladieux P."/>
            <person name="Hiltunen Thoren M."/>
            <person name="Johannesson H."/>
        </authorList>
    </citation>
    <scope>NUCLEOTIDE SEQUENCE</scope>
    <source>
        <strain evidence="16">CBS 892.96</strain>
    </source>
</reference>
<dbReference type="GO" id="GO:0031573">
    <property type="term" value="P:mitotic intra-S DNA damage checkpoint signaling"/>
    <property type="evidence" value="ECO:0007669"/>
    <property type="project" value="TreeGrafter"/>
</dbReference>
<reference evidence="16" key="2">
    <citation type="submission" date="2023-05" db="EMBL/GenBank/DDBJ databases">
        <authorList>
            <consortium name="Lawrence Berkeley National Laboratory"/>
            <person name="Steindorff A."/>
            <person name="Hensen N."/>
            <person name="Bonometti L."/>
            <person name="Westerberg I."/>
            <person name="Brannstrom I.O."/>
            <person name="Guillou S."/>
            <person name="Cros-Aarteil S."/>
            <person name="Calhoun S."/>
            <person name="Haridas S."/>
            <person name="Kuo A."/>
            <person name="Mondo S."/>
            <person name="Pangilinan J."/>
            <person name="Riley R."/>
            <person name="Labutti K."/>
            <person name="Andreopoulos B."/>
            <person name="Lipzen A."/>
            <person name="Chen C."/>
            <person name="Yanf M."/>
            <person name="Daum C."/>
            <person name="Ng V."/>
            <person name="Clum A."/>
            <person name="Ohm R."/>
            <person name="Martin F."/>
            <person name="Silar P."/>
            <person name="Natvig D."/>
            <person name="Lalanne C."/>
            <person name="Gautier V."/>
            <person name="Ament-Velasquez S.L."/>
            <person name="Kruys A."/>
            <person name="Hutchinson M.I."/>
            <person name="Powell A.J."/>
            <person name="Barry K."/>
            <person name="Miller A.N."/>
            <person name="Grigoriev I.V."/>
            <person name="Debuchy R."/>
            <person name="Gladieux P."/>
            <person name="Thoren M.H."/>
            <person name="Johannesson H."/>
        </authorList>
    </citation>
    <scope>NUCLEOTIDE SEQUENCE</scope>
    <source>
        <strain evidence="16">CBS 892.96</strain>
    </source>
</reference>
<dbReference type="PANTHER" id="PTHR21077:SF5">
    <property type="entry name" value="CROSSOVER JUNCTION ENDONUCLEASE MMS4"/>
    <property type="match status" value="1"/>
</dbReference>
<comment type="caution">
    <text evidence="16">The sequence shown here is derived from an EMBL/GenBank/DDBJ whole genome shotgun (WGS) entry which is preliminary data.</text>
</comment>